<feature type="binding site" evidence="8">
    <location>
        <position position="396"/>
    </location>
    <ligand>
        <name>Zn(2+)</name>
        <dbReference type="ChEBI" id="CHEBI:29105"/>
        <note>catalytic</note>
    </ligand>
</feature>
<evidence type="ECO:0000313" key="12">
    <source>
        <dbReference type="Proteomes" id="UP001165740"/>
    </source>
</evidence>
<dbReference type="Proteomes" id="UP001165740">
    <property type="component" value="Chromosome 6"/>
</dbReference>
<keyword evidence="9" id="KW-0472">Membrane</keyword>
<feature type="signal peptide" evidence="10">
    <location>
        <begin position="1"/>
        <end position="22"/>
    </location>
</feature>
<proteinExistence type="predicted"/>
<evidence type="ECO:0000256" key="10">
    <source>
        <dbReference type="SAM" id="SignalP"/>
    </source>
</evidence>
<evidence type="ECO:0000256" key="4">
    <source>
        <dbReference type="ARBA" id="ARBA00022833"/>
    </source>
</evidence>
<accession>A0A9W3AJT9</accession>
<dbReference type="InterPro" id="IPR024079">
    <property type="entry name" value="MetalloPept_cat_dom_sf"/>
</dbReference>
<evidence type="ECO:0000256" key="8">
    <source>
        <dbReference type="PROSITE-ProRule" id="PRU00276"/>
    </source>
</evidence>
<comment type="caution">
    <text evidence="8">Lacks conserved residue(s) required for the propagation of feature annotation.</text>
</comment>
<evidence type="ECO:0000256" key="7">
    <source>
        <dbReference type="ARBA" id="ARBA00023180"/>
    </source>
</evidence>
<protein>
    <submittedName>
        <fullName evidence="13">Uncharacterized protein LOC106051760 isoform X1</fullName>
    </submittedName>
</protein>
<dbReference type="Gene3D" id="3.40.390.10">
    <property type="entry name" value="Collagenase (Catalytic Domain)"/>
    <property type="match status" value="1"/>
</dbReference>
<evidence type="ECO:0000256" key="3">
    <source>
        <dbReference type="ARBA" id="ARBA00022801"/>
    </source>
</evidence>
<evidence type="ECO:0000256" key="1">
    <source>
        <dbReference type="ARBA" id="ARBA00022670"/>
    </source>
</evidence>
<dbReference type="InterPro" id="IPR001590">
    <property type="entry name" value="Peptidase_M12B"/>
</dbReference>
<dbReference type="GO" id="GO:0046872">
    <property type="term" value="F:metal ion binding"/>
    <property type="evidence" value="ECO:0007669"/>
    <property type="project" value="UniProtKB-KW"/>
</dbReference>
<keyword evidence="6" id="KW-1015">Disulfide bond</keyword>
<organism evidence="12 13">
    <name type="scientific">Biomphalaria glabrata</name>
    <name type="common">Bloodfluke planorb</name>
    <name type="synonym">Freshwater snail</name>
    <dbReference type="NCBI Taxonomy" id="6526"/>
    <lineage>
        <taxon>Eukaryota</taxon>
        <taxon>Metazoa</taxon>
        <taxon>Spiralia</taxon>
        <taxon>Lophotrochozoa</taxon>
        <taxon>Mollusca</taxon>
        <taxon>Gastropoda</taxon>
        <taxon>Heterobranchia</taxon>
        <taxon>Euthyneura</taxon>
        <taxon>Panpulmonata</taxon>
        <taxon>Hygrophila</taxon>
        <taxon>Lymnaeoidea</taxon>
        <taxon>Planorbidae</taxon>
        <taxon>Biomphalaria</taxon>
    </lineage>
</organism>
<keyword evidence="9" id="KW-1133">Transmembrane helix</keyword>
<keyword evidence="3" id="KW-0378">Hydrolase</keyword>
<evidence type="ECO:0000256" key="5">
    <source>
        <dbReference type="ARBA" id="ARBA00023049"/>
    </source>
</evidence>
<keyword evidence="4 8" id="KW-0862">Zinc</keyword>
<dbReference type="SUPFAM" id="SSF55486">
    <property type="entry name" value="Metalloproteases ('zincins'), catalytic domain"/>
    <property type="match status" value="1"/>
</dbReference>
<evidence type="ECO:0000313" key="13">
    <source>
        <dbReference type="RefSeq" id="XP_055887532.1"/>
    </source>
</evidence>
<keyword evidence="1" id="KW-0645">Protease</keyword>
<dbReference type="GeneID" id="106051760"/>
<keyword evidence="5" id="KW-0482">Metalloprotease</keyword>
<evidence type="ECO:0000256" key="2">
    <source>
        <dbReference type="ARBA" id="ARBA00022723"/>
    </source>
</evidence>
<keyword evidence="2 8" id="KW-0479">Metal-binding</keyword>
<dbReference type="GO" id="GO:0006508">
    <property type="term" value="P:proteolysis"/>
    <property type="evidence" value="ECO:0007669"/>
    <property type="project" value="UniProtKB-KW"/>
</dbReference>
<dbReference type="Pfam" id="PF01421">
    <property type="entry name" value="Reprolysin"/>
    <property type="match status" value="1"/>
</dbReference>
<evidence type="ECO:0000256" key="9">
    <source>
        <dbReference type="SAM" id="Phobius"/>
    </source>
</evidence>
<keyword evidence="7" id="KW-0325">Glycoprotein</keyword>
<feature type="binding site" evidence="8">
    <location>
        <position position="400"/>
    </location>
    <ligand>
        <name>Zn(2+)</name>
        <dbReference type="ChEBI" id="CHEBI:29105"/>
        <note>catalytic</note>
    </ligand>
</feature>
<feature type="active site" evidence="8">
    <location>
        <position position="397"/>
    </location>
</feature>
<dbReference type="Gene3D" id="3.40.1620.60">
    <property type="match status" value="1"/>
</dbReference>
<name>A0A9W3AJT9_BIOGL</name>
<dbReference type="GO" id="GO:0004222">
    <property type="term" value="F:metalloendopeptidase activity"/>
    <property type="evidence" value="ECO:0007669"/>
    <property type="project" value="InterPro"/>
</dbReference>
<dbReference type="Pfam" id="PF17771">
    <property type="entry name" value="ADAMTS_CR_2"/>
    <property type="match status" value="1"/>
</dbReference>
<keyword evidence="12" id="KW-1185">Reference proteome</keyword>
<dbReference type="InterPro" id="IPR041645">
    <property type="entry name" value="ADAMTS_CR_2"/>
</dbReference>
<feature type="domain" description="Peptidase M12B" evidence="11">
    <location>
        <begin position="231"/>
        <end position="454"/>
    </location>
</feature>
<feature type="chain" id="PRO_5040851738" evidence="10">
    <location>
        <begin position="23"/>
        <end position="979"/>
    </location>
</feature>
<feature type="binding site" evidence="8">
    <location>
        <position position="406"/>
    </location>
    <ligand>
        <name>Zn(2+)</name>
        <dbReference type="ChEBI" id="CHEBI:29105"/>
        <note>catalytic</note>
    </ligand>
</feature>
<evidence type="ECO:0000259" key="11">
    <source>
        <dbReference type="PROSITE" id="PS50215"/>
    </source>
</evidence>
<dbReference type="PANTHER" id="PTHR11905:SF159">
    <property type="entry name" value="ADAM METALLOPROTEASE"/>
    <property type="match status" value="1"/>
</dbReference>
<reference evidence="13" key="1">
    <citation type="submission" date="2025-08" db="UniProtKB">
        <authorList>
            <consortium name="RefSeq"/>
        </authorList>
    </citation>
    <scope>IDENTIFICATION</scope>
</reference>
<gene>
    <name evidence="13" type="primary">LOC106051760</name>
</gene>
<dbReference type="RefSeq" id="XP_055887532.1">
    <property type="nucleotide sequence ID" value="XM_056031557.1"/>
</dbReference>
<keyword evidence="10" id="KW-0732">Signal</keyword>
<sequence>MENFLKCNVVVIFSVFISRISGTEVMFQYEASDDTGDQMPDQFNVTFSTETKFLTKFNLKRSQSFDVNIPLYTLDVDKKGFFQKQKVKIRPTKDIGYYHDTNHKAVFCIKRSHETLSNNNSKFHLKTVFQMDNSEYLFDSDNRTPKKPWRNLSLETFSSSRRNESTTPRSRTTFDRYVYKLELLRSTTFDLFDTQIPPPEVEKTVRWNIINQSTSWSDPPSRRRRIALRDYYVDIVALIDRLRFEWFLKQAKNDYNTARRNIQEHYAMVFSGVDMLYKGINHPNYTIHIRLCKIFIFEAPTAANFISQYALNGKMNAQWALEALEKFFQGAGNPIVGYYDHVILFTGFDLFKFESSGKINYAYVGNTYQKTMCRTNGTSCAVIEDRRGTDIITVAHELGHSLSAKHDGDGNSCSQYHRYIMSSGVFREQTPETIYNPWQFSSCSVNYFTTFLTEFGSRSYRYNCLAYAIEASDDIPDVSNKLLGQLIKPNQQCQLNYGNASYYCKGEKNTNIEDICHSLYCRDPLKSGDCKLMEAYIGTSCGDGKICMYGRCVSDPYAPDVDETCVFGDVQEDHCKSLISTFVGNCYQSKHYDLCCGTCNNMSRPIRGCEYGDKKENCQTYHCAKEKETCCGTCNYGTPFTPITRRNIAMRPTSAKPLLIRRSPKVARDCKPGALDLRPDLCHGPSVCKNQFFLCCEYCLTYFTLPTRTTIARYACVYTQIDGIPELCTDISICQTNLRVWCCNYCSKVKNYTATTTTTTTTKLAPPKDCAPGDLDLLPALCTNISICQTDRSRCCDYCSRIENYTVTITIEITSPQDCAPGDLDLLPALCTNNSICQTNRSLCCDYCSRVENYTVTLTTEITSPKDCAPGDLDLLPAMCSNISICLTNRSFCCDYCSRVENYTVTMTTGITSPKECVLGEPDLNPELCTSPSVCQTEPLMCCNYCTYNSGAIFSLYDTWIYLWFYIHLFLFLSKQMSA</sequence>
<feature type="transmembrane region" description="Helical" evidence="9">
    <location>
        <begin position="952"/>
        <end position="973"/>
    </location>
</feature>
<keyword evidence="9" id="KW-0812">Transmembrane</keyword>
<dbReference type="OrthoDB" id="6187012at2759"/>
<dbReference type="PROSITE" id="PS50215">
    <property type="entry name" value="ADAM_MEPRO"/>
    <property type="match status" value="1"/>
</dbReference>
<dbReference type="AlphaFoldDB" id="A0A9W3AJT9"/>
<evidence type="ECO:0000256" key="6">
    <source>
        <dbReference type="ARBA" id="ARBA00023157"/>
    </source>
</evidence>
<dbReference type="PANTHER" id="PTHR11905">
    <property type="entry name" value="ADAM A DISINTEGRIN AND METALLOPROTEASE DOMAIN"/>
    <property type="match status" value="1"/>
</dbReference>